<dbReference type="InterPro" id="IPR006680">
    <property type="entry name" value="Amidohydro-rel"/>
</dbReference>
<dbReference type="SUPFAM" id="SSF51556">
    <property type="entry name" value="Metallo-dependent hydrolases"/>
    <property type="match status" value="1"/>
</dbReference>
<keyword evidence="3 5" id="KW-0378">Hydrolase</keyword>
<evidence type="ECO:0000256" key="4">
    <source>
        <dbReference type="ARBA" id="ARBA00023277"/>
    </source>
</evidence>
<dbReference type="Gene3D" id="2.30.40.10">
    <property type="entry name" value="Urease, subunit C, domain 1"/>
    <property type="match status" value="1"/>
</dbReference>
<evidence type="ECO:0000256" key="2">
    <source>
        <dbReference type="ARBA" id="ARBA00022723"/>
    </source>
</evidence>
<dbReference type="Proteomes" id="UP001321492">
    <property type="component" value="Unassembled WGS sequence"/>
</dbReference>
<comment type="similarity">
    <text evidence="1 5">Belongs to the metallo-dependent hydrolases superfamily. NagA family.</text>
</comment>
<feature type="domain" description="Amidohydrolase-related" evidence="6">
    <location>
        <begin position="50"/>
        <end position="374"/>
    </location>
</feature>
<dbReference type="EC" id="3.5.1.25" evidence="7"/>
<evidence type="ECO:0000313" key="7">
    <source>
        <dbReference type="EMBL" id="MDJ1158175.1"/>
    </source>
</evidence>
<dbReference type="Gene3D" id="3.20.20.140">
    <property type="entry name" value="Metal-dependent hydrolases"/>
    <property type="match status" value="1"/>
</dbReference>
<protein>
    <submittedName>
        <fullName evidence="7">N-acetylglucosamine-6-phosphate deacetylase</fullName>
        <ecNumber evidence="7">3.5.1.25</ecNumber>
    </submittedName>
</protein>
<dbReference type="InterPro" id="IPR011059">
    <property type="entry name" value="Metal-dep_hydrolase_composite"/>
</dbReference>
<dbReference type="EMBL" id="JASJEV010000004">
    <property type="protein sequence ID" value="MDJ1158175.1"/>
    <property type="molecule type" value="Genomic_DNA"/>
</dbReference>
<dbReference type="InterPro" id="IPR032466">
    <property type="entry name" value="Metal_Hydrolase"/>
</dbReference>
<dbReference type="SUPFAM" id="SSF51338">
    <property type="entry name" value="Composite domain of metallo-dependent hydrolases"/>
    <property type="match status" value="1"/>
</dbReference>
<keyword evidence="8" id="KW-1185">Reference proteome</keyword>
<dbReference type="PANTHER" id="PTHR11113">
    <property type="entry name" value="N-ACETYLGLUCOSAMINE-6-PHOSPHATE DEACETYLASE"/>
    <property type="match status" value="1"/>
</dbReference>
<dbReference type="InterPro" id="IPR003764">
    <property type="entry name" value="GlcNAc_6-P_deAcase"/>
</dbReference>
<comment type="caution">
    <text evidence="7">The sequence shown here is derived from an EMBL/GenBank/DDBJ whole genome shotgun (WGS) entry which is preliminary data.</text>
</comment>
<accession>A0ABT7AFM1</accession>
<evidence type="ECO:0000259" key="6">
    <source>
        <dbReference type="Pfam" id="PF01979"/>
    </source>
</evidence>
<dbReference type="NCBIfam" id="TIGR00221">
    <property type="entry name" value="nagA"/>
    <property type="match status" value="1"/>
</dbReference>
<evidence type="ECO:0000256" key="1">
    <source>
        <dbReference type="ARBA" id="ARBA00010716"/>
    </source>
</evidence>
<sequence length="379" mass="40204">MPFALTGARVFDGTRMTEGRAVVIEGERILAVPPAADLGPGIERREVEGIIAPGFIDVQVNGGGGVLFNDTRTADGIRAIGEAHRRYGTTGFLPTFITDRRERMAEAVAAAREALAQGVPGALGIHLEGPFLNPERKGVHDPAFMRPVEEEDLILMSSLEQGRTLVTLAPEMVPPAAIARLAQAGVLVSAGHTRASYETLAEARAQGLSGYTHLFNAMPPLANRDPGPVGAALDERESWCGLIVDFHHVAAPVLRVALKARGPERMMLVTDAMPSVGSDLATFELLGKTVYRAEGRLTTADGTLAGSDLDMASAVRNTIAELGISLEDALRMASLAPATYLRLDHELGRVAAGYRANLVLLDDDLQVQATLIDGQDAHG</sequence>
<dbReference type="CDD" id="cd00854">
    <property type="entry name" value="NagA"/>
    <property type="match status" value="1"/>
</dbReference>
<gene>
    <name evidence="7" type="primary">nagA</name>
    <name evidence="7" type="ORF">QNA08_08010</name>
</gene>
<dbReference type="GO" id="GO:0008448">
    <property type="term" value="F:N-acetylglucosamine-6-phosphate deacetylase activity"/>
    <property type="evidence" value="ECO:0007669"/>
    <property type="project" value="UniProtKB-EC"/>
</dbReference>
<evidence type="ECO:0000256" key="5">
    <source>
        <dbReference type="PIRNR" id="PIRNR038994"/>
    </source>
</evidence>
<keyword evidence="4 5" id="KW-0119">Carbohydrate metabolism</keyword>
<evidence type="ECO:0000256" key="3">
    <source>
        <dbReference type="ARBA" id="ARBA00022801"/>
    </source>
</evidence>
<keyword evidence="2" id="KW-0479">Metal-binding</keyword>
<dbReference type="PIRSF" id="PIRSF038994">
    <property type="entry name" value="NagA"/>
    <property type="match status" value="1"/>
</dbReference>
<dbReference type="Pfam" id="PF22643">
    <property type="entry name" value="NagA_N"/>
    <property type="match status" value="1"/>
</dbReference>
<dbReference type="Pfam" id="PF01979">
    <property type="entry name" value="Amidohydro_1"/>
    <property type="match status" value="1"/>
</dbReference>
<dbReference type="PANTHER" id="PTHR11113:SF14">
    <property type="entry name" value="N-ACETYLGLUCOSAMINE-6-PHOSPHATE DEACETYLASE"/>
    <property type="match status" value="1"/>
</dbReference>
<dbReference type="RefSeq" id="WP_283740175.1">
    <property type="nucleotide sequence ID" value="NZ_JASJEV010000004.1"/>
</dbReference>
<organism evidence="7 8">
    <name type="scientific">Chelatococcus albus</name>
    <dbReference type="NCBI Taxonomy" id="3047466"/>
    <lineage>
        <taxon>Bacteria</taxon>
        <taxon>Pseudomonadati</taxon>
        <taxon>Pseudomonadota</taxon>
        <taxon>Alphaproteobacteria</taxon>
        <taxon>Hyphomicrobiales</taxon>
        <taxon>Chelatococcaceae</taxon>
        <taxon>Chelatococcus</taxon>
    </lineage>
</organism>
<reference evidence="7 8" key="1">
    <citation type="submission" date="2023-05" db="EMBL/GenBank/DDBJ databases">
        <title>Chelatococcus sp. nov., a moderately thermophilic bacterium isolated from hot spring microbial mat.</title>
        <authorList>
            <person name="Hu C.-J."/>
            <person name="Li W.-J."/>
        </authorList>
    </citation>
    <scope>NUCLEOTIDE SEQUENCE [LARGE SCALE GENOMIC DNA]</scope>
    <source>
        <strain evidence="7 8">SYSU G07232</strain>
    </source>
</reference>
<proteinExistence type="inferred from homology"/>
<name>A0ABT7AFM1_9HYPH</name>
<evidence type="ECO:0000313" key="8">
    <source>
        <dbReference type="Proteomes" id="UP001321492"/>
    </source>
</evidence>